<evidence type="ECO:0000256" key="3">
    <source>
        <dbReference type="SAM" id="MobiDB-lite"/>
    </source>
</evidence>
<feature type="region of interest" description="Disordered" evidence="3">
    <location>
        <begin position="117"/>
        <end position="151"/>
    </location>
</feature>
<dbReference type="InterPro" id="IPR041916">
    <property type="entry name" value="Anti_sigma_zinc_sf"/>
</dbReference>
<keyword evidence="4" id="KW-0472">Membrane</keyword>
<protein>
    <recommendedName>
        <fullName evidence="5">Putative zinc-finger domain-containing protein</fullName>
    </recommendedName>
</protein>
<dbReference type="Gene3D" id="1.10.10.1320">
    <property type="entry name" value="Anti-sigma factor, zinc-finger domain"/>
    <property type="match status" value="1"/>
</dbReference>
<dbReference type="RefSeq" id="WP_155340657.1">
    <property type="nucleotide sequence ID" value="NZ_BAAABN010000023.1"/>
</dbReference>
<dbReference type="Proteomes" id="UP000334990">
    <property type="component" value="Unassembled WGS sequence"/>
</dbReference>
<feature type="domain" description="Putative zinc-finger" evidence="5">
    <location>
        <begin position="7"/>
        <end position="41"/>
    </location>
</feature>
<keyword evidence="1" id="KW-0805">Transcription regulation</keyword>
<reference evidence="6 7" key="1">
    <citation type="submission" date="2019-10" db="EMBL/GenBank/DDBJ databases">
        <title>Whole genome shotgun sequence of Acrocarpospora corrugata NBRC 13972.</title>
        <authorList>
            <person name="Ichikawa N."/>
            <person name="Kimura A."/>
            <person name="Kitahashi Y."/>
            <person name="Komaki H."/>
            <person name="Oguchi A."/>
        </authorList>
    </citation>
    <scope>NUCLEOTIDE SEQUENCE [LARGE SCALE GENOMIC DNA]</scope>
    <source>
        <strain evidence="6 7">NBRC 13972</strain>
    </source>
</reference>
<gene>
    <name evidence="6" type="ORF">Acor_66460</name>
</gene>
<organism evidence="6 7">
    <name type="scientific">Acrocarpospora corrugata</name>
    <dbReference type="NCBI Taxonomy" id="35763"/>
    <lineage>
        <taxon>Bacteria</taxon>
        <taxon>Bacillati</taxon>
        <taxon>Actinomycetota</taxon>
        <taxon>Actinomycetes</taxon>
        <taxon>Streptosporangiales</taxon>
        <taxon>Streptosporangiaceae</taxon>
        <taxon>Acrocarpospora</taxon>
    </lineage>
</organism>
<evidence type="ECO:0000313" key="6">
    <source>
        <dbReference type="EMBL" id="GES04578.1"/>
    </source>
</evidence>
<evidence type="ECO:0000256" key="1">
    <source>
        <dbReference type="ARBA" id="ARBA00023015"/>
    </source>
</evidence>
<keyword evidence="2" id="KW-0804">Transcription</keyword>
<evidence type="ECO:0000313" key="7">
    <source>
        <dbReference type="Proteomes" id="UP000334990"/>
    </source>
</evidence>
<sequence>MTAPMSCEEARLSLGVYVLGALDSEETAAVEAHLDTCPECAEELAELSGLPTMLGRVSVGDISLAATPPRVVLDRLLTATVKRHKRSRLLLSLAASIVVVAVGGAVLSATLNSSPEMTAAGAAPASSQGQEAAGTMADDSTQRKVVPDRPSAPAMASVAPEVLSLPAGEPVRYAGAAGKVKLSLGLFAEPGGTRVDIELSGIPVGTACRLVAVNRRGTVSPVSSWTVEASDYKAGKAHLPPGSSEYTIEQIDRFELITPSGRKIVAVPIRDGVPTPAS</sequence>
<keyword evidence="4" id="KW-1133">Transmembrane helix</keyword>
<evidence type="ECO:0000256" key="4">
    <source>
        <dbReference type="SAM" id="Phobius"/>
    </source>
</evidence>
<comment type="caution">
    <text evidence="6">The sequence shown here is derived from an EMBL/GenBank/DDBJ whole genome shotgun (WGS) entry which is preliminary data.</text>
</comment>
<keyword evidence="7" id="KW-1185">Reference proteome</keyword>
<dbReference type="OrthoDB" id="5242431at2"/>
<accession>A0A5M3WDT9</accession>
<name>A0A5M3WDT9_9ACTN</name>
<evidence type="ECO:0000256" key="2">
    <source>
        <dbReference type="ARBA" id="ARBA00023163"/>
    </source>
</evidence>
<keyword evidence="4" id="KW-0812">Transmembrane</keyword>
<feature type="transmembrane region" description="Helical" evidence="4">
    <location>
        <begin position="89"/>
        <end position="111"/>
    </location>
</feature>
<dbReference type="Pfam" id="PF13490">
    <property type="entry name" value="zf-HC2"/>
    <property type="match status" value="1"/>
</dbReference>
<proteinExistence type="predicted"/>
<evidence type="ECO:0000259" key="5">
    <source>
        <dbReference type="Pfam" id="PF13490"/>
    </source>
</evidence>
<dbReference type="AlphaFoldDB" id="A0A5M3WDT9"/>
<feature type="compositionally biased region" description="Low complexity" evidence="3">
    <location>
        <begin position="119"/>
        <end position="134"/>
    </location>
</feature>
<dbReference type="InterPro" id="IPR027383">
    <property type="entry name" value="Znf_put"/>
</dbReference>
<dbReference type="EMBL" id="BLAD01000083">
    <property type="protein sequence ID" value="GES04578.1"/>
    <property type="molecule type" value="Genomic_DNA"/>
</dbReference>